<gene>
    <name evidence="1" type="ORF">RPERSI_LOCUS27913</name>
</gene>
<sequence length="72" mass="8191">RDSESSTSSVVRRMKKHSIQSQDLPEIIEEDISDIDDNGNGKDNRPIDQSTIPSEKESRKRPSEDTTKNKSF</sequence>
<organism evidence="1 2">
    <name type="scientific">Racocetra persica</name>
    <dbReference type="NCBI Taxonomy" id="160502"/>
    <lineage>
        <taxon>Eukaryota</taxon>
        <taxon>Fungi</taxon>
        <taxon>Fungi incertae sedis</taxon>
        <taxon>Mucoromycota</taxon>
        <taxon>Glomeromycotina</taxon>
        <taxon>Glomeromycetes</taxon>
        <taxon>Diversisporales</taxon>
        <taxon>Gigasporaceae</taxon>
        <taxon>Racocetra</taxon>
    </lineage>
</organism>
<proteinExistence type="predicted"/>
<dbReference type="Proteomes" id="UP000789920">
    <property type="component" value="Unassembled WGS sequence"/>
</dbReference>
<evidence type="ECO:0000313" key="2">
    <source>
        <dbReference type="Proteomes" id="UP000789920"/>
    </source>
</evidence>
<keyword evidence="2" id="KW-1185">Reference proteome</keyword>
<evidence type="ECO:0000313" key="1">
    <source>
        <dbReference type="EMBL" id="CAG8830775.1"/>
    </source>
</evidence>
<accession>A0ACA9S809</accession>
<reference evidence="1" key="1">
    <citation type="submission" date="2021-06" db="EMBL/GenBank/DDBJ databases">
        <authorList>
            <person name="Kallberg Y."/>
            <person name="Tangrot J."/>
            <person name="Rosling A."/>
        </authorList>
    </citation>
    <scope>NUCLEOTIDE SEQUENCE</scope>
    <source>
        <strain evidence="1">MA461A</strain>
    </source>
</reference>
<feature type="non-terminal residue" evidence="1">
    <location>
        <position position="72"/>
    </location>
</feature>
<protein>
    <submittedName>
        <fullName evidence="1">26549_t:CDS:1</fullName>
    </submittedName>
</protein>
<dbReference type="EMBL" id="CAJVQC010099869">
    <property type="protein sequence ID" value="CAG8830775.1"/>
    <property type="molecule type" value="Genomic_DNA"/>
</dbReference>
<feature type="non-terminal residue" evidence="1">
    <location>
        <position position="1"/>
    </location>
</feature>
<name>A0ACA9S809_9GLOM</name>
<comment type="caution">
    <text evidence="1">The sequence shown here is derived from an EMBL/GenBank/DDBJ whole genome shotgun (WGS) entry which is preliminary data.</text>
</comment>